<keyword evidence="1" id="KW-0732">Signal</keyword>
<feature type="chain" id="PRO_5004659219" evidence="1">
    <location>
        <begin position="23"/>
        <end position="145"/>
    </location>
</feature>
<dbReference type="STRING" id="582515.KR51_00018640"/>
<evidence type="ECO:0000313" key="2">
    <source>
        <dbReference type="EMBL" id="ERN41636.1"/>
    </source>
</evidence>
<keyword evidence="3" id="KW-1185">Reference proteome</keyword>
<name>U5DIY6_9CHRO</name>
<dbReference type="EMBL" id="ASSJ01000047">
    <property type="protein sequence ID" value="ERN41636.1"/>
    <property type="molecule type" value="Genomic_DNA"/>
</dbReference>
<sequence>MSNAFARLVALVVAGTVSGVFADSALAGRDNRQILVGPEQNLSDTFGRAITDRSRDGFSSLSYSGQLDNIFGISGLIGGRGLYPENAIEFDARTVHILYLDGMQQQNSQDPIIRTRDLPNPYDSSLVTERASVIFAPAGEEDVSF</sequence>
<evidence type="ECO:0000313" key="3">
    <source>
        <dbReference type="Proteomes" id="UP000016960"/>
    </source>
</evidence>
<proteinExistence type="predicted"/>
<dbReference type="AlphaFoldDB" id="U5DIY6"/>
<dbReference type="eggNOG" id="ENOG5033CTP">
    <property type="taxonomic scope" value="Bacteria"/>
</dbReference>
<dbReference type="OrthoDB" id="468477at2"/>
<protein>
    <submittedName>
        <fullName evidence="2">Uncharacterized protein</fullName>
    </submittedName>
</protein>
<evidence type="ECO:0000256" key="1">
    <source>
        <dbReference type="SAM" id="SignalP"/>
    </source>
</evidence>
<gene>
    <name evidence="2" type="ORF">KR51_00018640</name>
</gene>
<dbReference type="RefSeq" id="WP_022606749.1">
    <property type="nucleotide sequence ID" value="NZ_ASSJ01000047.1"/>
</dbReference>
<organism evidence="2 3">
    <name type="scientific">Rubidibacter lacunae KORDI 51-2</name>
    <dbReference type="NCBI Taxonomy" id="582515"/>
    <lineage>
        <taxon>Bacteria</taxon>
        <taxon>Bacillati</taxon>
        <taxon>Cyanobacteriota</taxon>
        <taxon>Cyanophyceae</taxon>
        <taxon>Oscillatoriophycideae</taxon>
        <taxon>Chroococcales</taxon>
        <taxon>Aphanothecaceae</taxon>
        <taxon>Rubidibacter</taxon>
    </lineage>
</organism>
<dbReference type="InParanoid" id="U5DIY6"/>
<feature type="signal peptide" evidence="1">
    <location>
        <begin position="1"/>
        <end position="22"/>
    </location>
</feature>
<reference evidence="2 3" key="1">
    <citation type="submission" date="2013-05" db="EMBL/GenBank/DDBJ databases">
        <title>Draft genome sequence of Rubidibacter lacunae KORDI 51-2.</title>
        <authorList>
            <person name="Choi D.H."/>
            <person name="Noh J.H."/>
            <person name="Kwon K.-K."/>
            <person name="Lee J.-H."/>
            <person name="Ryu J.-Y."/>
        </authorList>
    </citation>
    <scope>NUCLEOTIDE SEQUENCE [LARGE SCALE GENOMIC DNA]</scope>
    <source>
        <strain evidence="2 3">KORDI 51-2</strain>
    </source>
</reference>
<accession>U5DIY6</accession>
<comment type="caution">
    <text evidence="2">The sequence shown here is derived from an EMBL/GenBank/DDBJ whole genome shotgun (WGS) entry which is preliminary data.</text>
</comment>
<dbReference type="Proteomes" id="UP000016960">
    <property type="component" value="Unassembled WGS sequence"/>
</dbReference>